<dbReference type="PANTHER" id="PTHR28259">
    <property type="entry name" value="FLUORIDE EXPORT PROTEIN 1-RELATED"/>
    <property type="match status" value="1"/>
</dbReference>
<dbReference type="GO" id="GO:0046872">
    <property type="term" value="F:metal ion binding"/>
    <property type="evidence" value="ECO:0007669"/>
    <property type="project" value="UniProtKB-KW"/>
</dbReference>
<evidence type="ECO:0000313" key="12">
    <source>
        <dbReference type="Proteomes" id="UP000002274"/>
    </source>
</evidence>
<evidence type="ECO:0000256" key="8">
    <source>
        <dbReference type="ARBA" id="ARBA00035585"/>
    </source>
</evidence>
<dbReference type="PANTHER" id="PTHR28259:SF1">
    <property type="entry name" value="FLUORIDE EXPORT PROTEIN 1-RELATED"/>
    <property type="match status" value="1"/>
</dbReference>
<comment type="function">
    <text evidence="9 10">Fluoride-specific ion channel. Important for reducing fluoride concentration in the cell, thus reducing its toxicity.</text>
</comment>
<comment type="activity regulation">
    <text evidence="10">Na(+) is not transported, but it plays an essential structural role and its presence is essential for fluoride channel function.</text>
</comment>
<keyword evidence="2 10" id="KW-1003">Cell membrane</keyword>
<dbReference type="GO" id="GO:0062054">
    <property type="term" value="F:fluoride channel activity"/>
    <property type="evidence" value="ECO:0007669"/>
    <property type="project" value="UniProtKB-UniRule"/>
</dbReference>
<keyword evidence="3 10" id="KW-0812">Transmembrane</keyword>
<feature type="transmembrane region" description="Helical" evidence="10">
    <location>
        <begin position="12"/>
        <end position="28"/>
    </location>
</feature>
<reference evidence="11 12" key="1">
    <citation type="journal article" date="2007" name="PLoS Genet.">
        <title>Patterns and implications of gene gain and loss in the evolution of Prochlorococcus.</title>
        <authorList>
            <person name="Kettler G.C."/>
            <person name="Martiny A.C."/>
            <person name="Huang K."/>
            <person name="Zucker J."/>
            <person name="Coleman M.L."/>
            <person name="Rodrigue S."/>
            <person name="Chen F."/>
            <person name="Lapidus A."/>
            <person name="Ferriera S."/>
            <person name="Johnson J."/>
            <person name="Steglich C."/>
            <person name="Church G.M."/>
            <person name="Richardson P."/>
            <person name="Chisholm S.W."/>
        </authorList>
    </citation>
    <scope>NUCLEOTIDE SEQUENCE [LARGE SCALE GENOMIC DNA]</scope>
    <source>
        <strain evidence="11 12">MIT 9303</strain>
    </source>
</reference>
<keyword evidence="4 10" id="KW-1133">Transmembrane helix</keyword>
<dbReference type="KEGG" id="pmf:P9303_01601"/>
<accession>A2C605</accession>
<dbReference type="Proteomes" id="UP000002274">
    <property type="component" value="Chromosome"/>
</dbReference>
<feature type="transmembrane region" description="Helical" evidence="10">
    <location>
        <begin position="88"/>
        <end position="111"/>
    </location>
</feature>
<keyword evidence="10" id="KW-0406">Ion transport</keyword>
<dbReference type="GO" id="GO:0005886">
    <property type="term" value="C:plasma membrane"/>
    <property type="evidence" value="ECO:0007669"/>
    <property type="project" value="UniProtKB-SubCell"/>
</dbReference>
<keyword evidence="10" id="KW-0915">Sodium</keyword>
<keyword evidence="10" id="KW-0813">Transport</keyword>
<evidence type="ECO:0000256" key="4">
    <source>
        <dbReference type="ARBA" id="ARBA00022989"/>
    </source>
</evidence>
<keyword evidence="5 10" id="KW-0472">Membrane</keyword>
<dbReference type="Pfam" id="PF02537">
    <property type="entry name" value="CRCB"/>
    <property type="match status" value="1"/>
</dbReference>
<dbReference type="BioCyc" id="PMAR59922:G1G80-154-MONOMER"/>
<dbReference type="EMBL" id="CP000554">
    <property type="protein sequence ID" value="ABM76915.1"/>
    <property type="molecule type" value="Genomic_DNA"/>
</dbReference>
<keyword evidence="6 10" id="KW-0407">Ion channel</keyword>
<evidence type="ECO:0000256" key="1">
    <source>
        <dbReference type="ARBA" id="ARBA00004651"/>
    </source>
</evidence>
<dbReference type="HOGENOM" id="CLU_114342_2_1_3"/>
<dbReference type="InterPro" id="IPR003691">
    <property type="entry name" value="FluC"/>
</dbReference>
<evidence type="ECO:0000256" key="3">
    <source>
        <dbReference type="ARBA" id="ARBA00022692"/>
    </source>
</evidence>
<keyword evidence="10" id="KW-0997">Cell inner membrane</keyword>
<dbReference type="HAMAP" id="MF_00454">
    <property type="entry name" value="FluC"/>
    <property type="match status" value="1"/>
</dbReference>
<evidence type="ECO:0000256" key="9">
    <source>
        <dbReference type="ARBA" id="ARBA00049940"/>
    </source>
</evidence>
<feature type="transmembrane region" description="Helical" evidence="10">
    <location>
        <begin position="34"/>
        <end position="52"/>
    </location>
</feature>
<name>A2C605_PROM3</name>
<evidence type="ECO:0000256" key="6">
    <source>
        <dbReference type="ARBA" id="ARBA00023303"/>
    </source>
</evidence>
<gene>
    <name evidence="10" type="primary">fluC</name>
    <name evidence="10" type="synonym">crcB</name>
    <name evidence="11" type="ordered locus">P9303_01601</name>
</gene>
<evidence type="ECO:0000256" key="7">
    <source>
        <dbReference type="ARBA" id="ARBA00035120"/>
    </source>
</evidence>
<evidence type="ECO:0000256" key="2">
    <source>
        <dbReference type="ARBA" id="ARBA00022475"/>
    </source>
</evidence>
<dbReference type="GO" id="GO:0140114">
    <property type="term" value="P:cellular detoxification of fluoride"/>
    <property type="evidence" value="ECO:0007669"/>
    <property type="project" value="UniProtKB-UniRule"/>
</dbReference>
<sequence length="117" mass="12246">MAKTTLHNELNEMWLVALGAVPGALVRWQVQNDLLVNVIGAAILGLVVGLPFRPSRQLLLGVGFCGSLTTFSSWMVECSSLISQGAWLSALGLIGLTMGLGLGVAALGFLIGRQISP</sequence>
<evidence type="ECO:0000256" key="10">
    <source>
        <dbReference type="HAMAP-Rule" id="MF_00454"/>
    </source>
</evidence>
<dbReference type="RefSeq" id="WP_011824846.1">
    <property type="nucleotide sequence ID" value="NC_008820.1"/>
</dbReference>
<feature type="transmembrane region" description="Helical" evidence="10">
    <location>
        <begin position="59"/>
        <end position="76"/>
    </location>
</feature>
<dbReference type="STRING" id="59922.P9303_01601"/>
<dbReference type="AlphaFoldDB" id="A2C605"/>
<proteinExistence type="inferred from homology"/>
<comment type="catalytic activity">
    <reaction evidence="8">
        <text>fluoride(in) = fluoride(out)</text>
        <dbReference type="Rhea" id="RHEA:76159"/>
        <dbReference type="ChEBI" id="CHEBI:17051"/>
    </reaction>
    <physiologicalReaction direction="left-to-right" evidence="8">
        <dbReference type="Rhea" id="RHEA:76160"/>
    </physiologicalReaction>
</comment>
<protein>
    <recommendedName>
        <fullName evidence="10">Fluoride-specific ion channel FluC</fullName>
    </recommendedName>
</protein>
<evidence type="ECO:0000256" key="5">
    <source>
        <dbReference type="ARBA" id="ARBA00023136"/>
    </source>
</evidence>
<keyword evidence="10" id="KW-0479">Metal-binding</keyword>
<evidence type="ECO:0000313" key="11">
    <source>
        <dbReference type="EMBL" id="ABM76915.1"/>
    </source>
</evidence>
<comment type="subcellular location">
    <subcellularLocation>
        <location evidence="10">Cell inner membrane</location>
        <topology evidence="10">Multi-pass membrane protein</topology>
    </subcellularLocation>
    <subcellularLocation>
        <location evidence="1">Cell membrane</location>
        <topology evidence="1">Multi-pass membrane protein</topology>
    </subcellularLocation>
</comment>
<comment type="similarity">
    <text evidence="7 10">Belongs to the fluoride channel Fluc/FEX (TC 1.A.43) family.</text>
</comment>
<feature type="binding site" evidence="10">
    <location>
        <position position="66"/>
    </location>
    <ligand>
        <name>Na(+)</name>
        <dbReference type="ChEBI" id="CHEBI:29101"/>
        <note>structural</note>
    </ligand>
</feature>
<organism evidence="11 12">
    <name type="scientific">Prochlorococcus marinus (strain MIT 9303)</name>
    <dbReference type="NCBI Taxonomy" id="59922"/>
    <lineage>
        <taxon>Bacteria</taxon>
        <taxon>Bacillati</taxon>
        <taxon>Cyanobacteriota</taxon>
        <taxon>Cyanophyceae</taxon>
        <taxon>Synechococcales</taxon>
        <taxon>Prochlorococcaceae</taxon>
        <taxon>Prochlorococcus</taxon>
    </lineage>
</organism>
<feature type="binding site" evidence="10">
    <location>
        <position position="69"/>
    </location>
    <ligand>
        <name>Na(+)</name>
        <dbReference type="ChEBI" id="CHEBI:29101"/>
        <note>structural</note>
    </ligand>
</feature>